<organism evidence="1 2">
    <name type="scientific">Geodia barretti</name>
    <name type="common">Barrett's horny sponge</name>
    <dbReference type="NCBI Taxonomy" id="519541"/>
    <lineage>
        <taxon>Eukaryota</taxon>
        <taxon>Metazoa</taxon>
        <taxon>Porifera</taxon>
        <taxon>Demospongiae</taxon>
        <taxon>Heteroscleromorpha</taxon>
        <taxon>Tetractinellida</taxon>
        <taxon>Astrophorina</taxon>
        <taxon>Geodiidae</taxon>
        <taxon>Geodia</taxon>
    </lineage>
</organism>
<dbReference type="Pfam" id="PF05942">
    <property type="entry name" value="PaREP1"/>
    <property type="match status" value="1"/>
</dbReference>
<dbReference type="EMBL" id="CASHTH010001687">
    <property type="protein sequence ID" value="CAI8018119.1"/>
    <property type="molecule type" value="Genomic_DNA"/>
</dbReference>
<protein>
    <submittedName>
        <fullName evidence="1">Uncharacterized protein</fullName>
    </submittedName>
</protein>
<sequence>MTTAPALPEPGAASVEDRVQISLRLIQHAREELDREDRLQATEKVWGALAQMLKAHGQLRGWMNLGSHRTVGRIAQHLGVEYPEIPVLNAYIAADNGHRNFYDNEMSRPEIEGIITVVSSVLPELERALAEPPRPFSINDVDQRWRVRMLTGRQDLQVGDTSQTGFSNTH</sequence>
<dbReference type="Proteomes" id="UP001174909">
    <property type="component" value="Unassembled WGS sequence"/>
</dbReference>
<name>A0AA35RUV3_GEOBA</name>
<proteinExistence type="predicted"/>
<evidence type="ECO:0000313" key="1">
    <source>
        <dbReference type="EMBL" id="CAI8018119.1"/>
    </source>
</evidence>
<keyword evidence="2" id="KW-1185">Reference proteome</keyword>
<evidence type="ECO:0000313" key="2">
    <source>
        <dbReference type="Proteomes" id="UP001174909"/>
    </source>
</evidence>
<gene>
    <name evidence="1" type="ORF">GBAR_LOCUS10947</name>
</gene>
<comment type="caution">
    <text evidence="1">The sequence shown here is derived from an EMBL/GenBank/DDBJ whole genome shotgun (WGS) entry which is preliminary data.</text>
</comment>
<dbReference type="InterPro" id="IPR010268">
    <property type="entry name" value="PaREP1"/>
</dbReference>
<dbReference type="AlphaFoldDB" id="A0AA35RUV3"/>
<accession>A0AA35RUV3</accession>
<dbReference type="Gene3D" id="1.20.120.330">
    <property type="entry name" value="Nucleotidyltransferases domain 2"/>
    <property type="match status" value="1"/>
</dbReference>
<reference evidence="1" key="1">
    <citation type="submission" date="2023-03" db="EMBL/GenBank/DDBJ databases">
        <authorList>
            <person name="Steffen K."/>
            <person name="Cardenas P."/>
        </authorList>
    </citation>
    <scope>NUCLEOTIDE SEQUENCE</scope>
</reference>